<keyword evidence="10" id="KW-0067">ATP-binding</keyword>
<dbReference type="NCBIfam" id="NF001503">
    <property type="entry name" value="PRK00349.1"/>
    <property type="match status" value="1"/>
</dbReference>
<evidence type="ECO:0000256" key="5">
    <source>
        <dbReference type="ARBA" id="ARBA00022741"/>
    </source>
</evidence>
<evidence type="ECO:0000256" key="15">
    <source>
        <dbReference type="ARBA" id="ARBA00039316"/>
    </source>
</evidence>
<evidence type="ECO:0000256" key="10">
    <source>
        <dbReference type="ARBA" id="ARBA00022840"/>
    </source>
</evidence>
<dbReference type="GO" id="GO:0005524">
    <property type="term" value="F:ATP binding"/>
    <property type="evidence" value="ECO:0007669"/>
    <property type="project" value="UniProtKB-KW"/>
</dbReference>
<evidence type="ECO:0000313" key="17">
    <source>
        <dbReference type="EMBL" id="APU70240.1"/>
    </source>
</evidence>
<dbReference type="GO" id="GO:0006289">
    <property type="term" value="P:nucleotide-excision repair"/>
    <property type="evidence" value="ECO:0007669"/>
    <property type="project" value="InterPro"/>
</dbReference>
<reference evidence="17 18" key="1">
    <citation type="submission" date="2016-07" db="EMBL/GenBank/DDBJ databases">
        <title>Multi-omics approach to identify versatile polysaccharide utilization systems of a marine flavobacterium Gramella flava.</title>
        <authorList>
            <person name="Tang K."/>
        </authorList>
    </citation>
    <scope>NUCLEOTIDE SEQUENCE [LARGE SCALE GENOMIC DNA]</scope>
    <source>
        <strain evidence="17 18">JLT2011</strain>
    </source>
</reference>
<dbReference type="InterPro" id="IPR041552">
    <property type="entry name" value="UvrA_DNA-bd"/>
</dbReference>
<evidence type="ECO:0000256" key="2">
    <source>
        <dbReference type="ARBA" id="ARBA00022490"/>
    </source>
</evidence>
<dbReference type="GO" id="GO:0009380">
    <property type="term" value="C:excinuclease repair complex"/>
    <property type="evidence" value="ECO:0007669"/>
    <property type="project" value="InterPro"/>
</dbReference>
<dbReference type="Gene3D" id="1.20.1580.10">
    <property type="entry name" value="ABC transporter ATPase like domain"/>
    <property type="match status" value="3"/>
</dbReference>
<dbReference type="NCBIfam" id="TIGR00630">
    <property type="entry name" value="uvra"/>
    <property type="match status" value="1"/>
</dbReference>
<dbReference type="Pfam" id="PF17755">
    <property type="entry name" value="UvrA_DNA-bind"/>
    <property type="match status" value="1"/>
</dbReference>
<dbReference type="InterPro" id="IPR004602">
    <property type="entry name" value="UvrA"/>
</dbReference>
<dbReference type="PANTHER" id="PTHR43152:SF3">
    <property type="entry name" value="UVRABC SYSTEM PROTEIN A"/>
    <property type="match status" value="1"/>
</dbReference>
<evidence type="ECO:0000256" key="9">
    <source>
        <dbReference type="ARBA" id="ARBA00022833"/>
    </source>
</evidence>
<keyword evidence="18" id="KW-1185">Reference proteome</keyword>
<dbReference type="PANTHER" id="PTHR43152">
    <property type="entry name" value="UVRABC SYSTEM PROTEIN A"/>
    <property type="match status" value="1"/>
</dbReference>
<keyword evidence="9" id="KW-0862">Zinc</keyword>
<protein>
    <recommendedName>
        <fullName evidence="15">UvrABC system protein A</fullName>
    </recommendedName>
    <alternativeName>
        <fullName evidence="16">Excinuclease ABC subunit A</fullName>
    </alternativeName>
</protein>
<gene>
    <name evidence="17" type="ORF">GRFL_3516</name>
</gene>
<evidence type="ECO:0000256" key="16">
    <source>
        <dbReference type="ARBA" id="ARBA00042156"/>
    </source>
</evidence>
<keyword evidence="6" id="KW-0227">DNA damage</keyword>
<dbReference type="InterPro" id="IPR027417">
    <property type="entry name" value="P-loop_NTPase"/>
</dbReference>
<keyword evidence="7" id="KW-0228">DNA excision</keyword>
<keyword evidence="11" id="KW-0267">Excision nuclease</keyword>
<dbReference type="InterPro" id="IPR017871">
    <property type="entry name" value="ABC_transporter-like_CS"/>
</dbReference>
<proteinExistence type="inferred from homology"/>
<dbReference type="SUPFAM" id="SSF52540">
    <property type="entry name" value="P-loop containing nucleoside triphosphate hydrolases"/>
    <property type="match status" value="2"/>
</dbReference>
<dbReference type="OrthoDB" id="9809851at2"/>
<dbReference type="PROSITE" id="PS50893">
    <property type="entry name" value="ABC_TRANSPORTER_2"/>
    <property type="match status" value="2"/>
</dbReference>
<keyword evidence="2" id="KW-0963">Cytoplasm</keyword>
<keyword evidence="5" id="KW-0547">Nucleotide-binding</keyword>
<dbReference type="Pfam" id="PF00005">
    <property type="entry name" value="ABC_tran"/>
    <property type="match status" value="1"/>
</dbReference>
<dbReference type="Gene3D" id="3.40.50.300">
    <property type="entry name" value="P-loop containing nucleotide triphosphate hydrolases"/>
    <property type="match status" value="3"/>
</dbReference>
<keyword evidence="12" id="KW-0238">DNA-binding</keyword>
<dbReference type="KEGG" id="gfl:GRFL_3516"/>
<evidence type="ECO:0000256" key="12">
    <source>
        <dbReference type="ARBA" id="ARBA00023125"/>
    </source>
</evidence>
<dbReference type="GO" id="GO:0003677">
    <property type="term" value="F:DNA binding"/>
    <property type="evidence" value="ECO:0007669"/>
    <property type="project" value="UniProtKB-KW"/>
</dbReference>
<dbReference type="GO" id="GO:0005737">
    <property type="term" value="C:cytoplasm"/>
    <property type="evidence" value="ECO:0007669"/>
    <property type="project" value="UniProtKB-SubCell"/>
</dbReference>
<dbReference type="GO" id="GO:0008270">
    <property type="term" value="F:zinc ion binding"/>
    <property type="evidence" value="ECO:0007669"/>
    <property type="project" value="UniProtKB-KW"/>
</dbReference>
<dbReference type="GO" id="GO:0016887">
    <property type="term" value="F:ATP hydrolysis activity"/>
    <property type="evidence" value="ECO:0007669"/>
    <property type="project" value="InterPro"/>
</dbReference>
<dbReference type="InterPro" id="IPR003439">
    <property type="entry name" value="ABC_transporter-like_ATP-bd"/>
</dbReference>
<dbReference type="GO" id="GO:0004518">
    <property type="term" value="F:nuclease activity"/>
    <property type="evidence" value="ECO:0007669"/>
    <property type="project" value="UniProtKB-KW"/>
</dbReference>
<comment type="subcellular location">
    <subcellularLocation>
        <location evidence="1">Cytoplasm</location>
    </subcellularLocation>
</comment>
<sequence length="928" mass="104109">MTVDVKNVDPKKNIIIKGAKLHNLKNINAIIPRNKLVVITGLSGSGKSSLAFDTLYAEGQRRYVESLSSYARQFLGRLDKPKVDYIKGIAPAIAIEQKVNSTNPRSTVGTSTEIYDYLKLLFARIGRTYSPISGNEVKKDTVTDVVEYVRTFPEREKMLLLAPIHVEEGRSLKKKIEILAKQGYSRVKVKEEVLRIDEADLEHADPENTFLVVDRIVKKDEEDFYNRLADAVEAAFFEGKGELFIERLADSSKRHFSNKFELDGMSFIEPNVHLFSFNNPYGACPRCEGYGDVIGIDEDLVIPNTGLSIYENAIFPWRGDSMSWYRDQLVKNSHKFDFPIHKPWFELTDAQKDLVWNGNEYFEGITEFFEFLESKAYKIQNRVMLSRYRGKTRCSVCKGKRLRPEAQYVKINGASITDLVEKPLDKVRAFFSELELNEHDTKIAKRLLTEIRNRLEFLSNVGLDYLTLNRKSNTLSGGESQRINLATSLGSSLVGSMYILDEPSIGLHPRDSERLIGVLQHLRDLGNTVVVVEHDEEIMNAADEIIDIGPEAGTNGGDVVATGTLQEILKSDSLTAGYLNGKLQIEVPEKRRQSKNQIKILGARENNLKNIDVEIPLGVFTAITGVSGSGKSTLVKKILYPAIQKELGGYGEKAGQFSGIEGNFKNLGTVEFVDQNPIGRSSRSNPVTYIKAYDDIRNLFADQRLAKLRGFKAKHFSFNVDGGRCETCKGEGEVTIEMQFMADVHLECETCNGKRFKKEVLEVTFHDKNIDDILNMTIDDATQFFEDHDQKKIVKKLKPLKDVGLGYVQLGQSSSTLSGGEAQRIKLASFLVKGTTKEKALFIFDEPTTGLHFHDIKKLLKSFNALIAKGHSVIVIEHNMDLVKCADYVIDLGPEGGEKGGYLVAEGTPEEIVKNKKSYTATYLKPKL</sequence>
<keyword evidence="13" id="KW-0234">DNA repair</keyword>
<dbReference type="STRING" id="1229726.GRFL_3516"/>
<dbReference type="Proteomes" id="UP000186230">
    <property type="component" value="Chromosome"/>
</dbReference>
<organism evidence="17 18">
    <name type="scientific">Christiangramia flava JLT2011</name>
    <dbReference type="NCBI Taxonomy" id="1229726"/>
    <lineage>
        <taxon>Bacteria</taxon>
        <taxon>Pseudomonadati</taxon>
        <taxon>Bacteroidota</taxon>
        <taxon>Flavobacteriia</taxon>
        <taxon>Flavobacteriales</taxon>
        <taxon>Flavobacteriaceae</taxon>
        <taxon>Christiangramia</taxon>
    </lineage>
</organism>
<evidence type="ECO:0000256" key="8">
    <source>
        <dbReference type="ARBA" id="ARBA00022771"/>
    </source>
</evidence>
<evidence type="ECO:0000256" key="11">
    <source>
        <dbReference type="ARBA" id="ARBA00022881"/>
    </source>
</evidence>
<evidence type="ECO:0000256" key="14">
    <source>
        <dbReference type="ARBA" id="ARBA00038000"/>
    </source>
</evidence>
<dbReference type="Pfam" id="PF17760">
    <property type="entry name" value="UvrA_inter"/>
    <property type="match status" value="1"/>
</dbReference>
<dbReference type="AlphaFoldDB" id="A0A1L7I9J0"/>
<dbReference type="PROSITE" id="PS00211">
    <property type="entry name" value="ABC_TRANSPORTER_1"/>
    <property type="match status" value="2"/>
</dbReference>
<keyword evidence="4" id="KW-0677">Repeat</keyword>
<evidence type="ECO:0000256" key="4">
    <source>
        <dbReference type="ARBA" id="ARBA00022737"/>
    </source>
</evidence>
<dbReference type="RefSeq" id="WP_083645786.1">
    <property type="nucleotide sequence ID" value="NZ_AMRU01000004.1"/>
</dbReference>
<evidence type="ECO:0000256" key="3">
    <source>
        <dbReference type="ARBA" id="ARBA00022723"/>
    </source>
</evidence>
<dbReference type="Gene3D" id="1.10.8.280">
    <property type="entry name" value="ABC transporter ATPase domain-like"/>
    <property type="match status" value="1"/>
</dbReference>
<comment type="similarity">
    <text evidence="14">Belongs to the ABC transporter superfamily. UvrA family.</text>
</comment>
<evidence type="ECO:0000256" key="1">
    <source>
        <dbReference type="ARBA" id="ARBA00004496"/>
    </source>
</evidence>
<keyword evidence="3" id="KW-0479">Metal-binding</keyword>
<name>A0A1L7I9J0_9FLAO</name>
<keyword evidence="8" id="KW-0863">Zinc-finger</keyword>
<dbReference type="CDD" id="cd03271">
    <property type="entry name" value="ABC_UvrA_II"/>
    <property type="match status" value="1"/>
</dbReference>
<dbReference type="InterPro" id="IPR041102">
    <property type="entry name" value="UvrA_inter"/>
</dbReference>
<evidence type="ECO:0000256" key="7">
    <source>
        <dbReference type="ARBA" id="ARBA00022769"/>
    </source>
</evidence>
<accession>A0A1L7I9J0</accession>
<dbReference type="EMBL" id="CP016359">
    <property type="protein sequence ID" value="APU70240.1"/>
    <property type="molecule type" value="Genomic_DNA"/>
</dbReference>
<dbReference type="Gene3D" id="3.30.190.20">
    <property type="match status" value="1"/>
</dbReference>
<evidence type="ECO:0000313" key="18">
    <source>
        <dbReference type="Proteomes" id="UP000186230"/>
    </source>
</evidence>
<evidence type="ECO:0000256" key="6">
    <source>
        <dbReference type="ARBA" id="ARBA00022763"/>
    </source>
</evidence>
<evidence type="ECO:0000256" key="13">
    <source>
        <dbReference type="ARBA" id="ARBA00023204"/>
    </source>
</evidence>